<comment type="caution">
    <text evidence="2">The sequence shown here is derived from an EMBL/GenBank/DDBJ whole genome shotgun (WGS) entry which is preliminary data.</text>
</comment>
<dbReference type="AlphaFoldDB" id="A0A0G0K1P8"/>
<reference evidence="2 3" key="1">
    <citation type="journal article" date="2015" name="Nature">
        <title>rRNA introns, odd ribosomes, and small enigmatic genomes across a large radiation of phyla.</title>
        <authorList>
            <person name="Brown C.T."/>
            <person name="Hug L.A."/>
            <person name="Thomas B.C."/>
            <person name="Sharon I."/>
            <person name="Castelle C.J."/>
            <person name="Singh A."/>
            <person name="Wilkins M.J."/>
            <person name="Williams K.H."/>
            <person name="Banfield J.F."/>
        </authorList>
    </citation>
    <scope>NUCLEOTIDE SEQUENCE [LARGE SCALE GENOMIC DNA]</scope>
</reference>
<evidence type="ECO:0000313" key="3">
    <source>
        <dbReference type="Proteomes" id="UP000034738"/>
    </source>
</evidence>
<evidence type="ECO:0000313" key="2">
    <source>
        <dbReference type="EMBL" id="KKQ72672.1"/>
    </source>
</evidence>
<protein>
    <submittedName>
        <fullName evidence="2">Uncharacterized protein</fullName>
    </submittedName>
</protein>
<name>A0A0G0K1P8_9BACT</name>
<dbReference type="Proteomes" id="UP000034738">
    <property type="component" value="Unassembled WGS sequence"/>
</dbReference>
<dbReference type="EMBL" id="LBUY01000063">
    <property type="protein sequence ID" value="KKQ72672.1"/>
    <property type="molecule type" value="Genomic_DNA"/>
</dbReference>
<keyword evidence="1" id="KW-0732">Signal</keyword>
<accession>A0A0G0K1P8</accession>
<feature type="signal peptide" evidence="1">
    <location>
        <begin position="1"/>
        <end position="24"/>
    </location>
</feature>
<evidence type="ECO:0000256" key="1">
    <source>
        <dbReference type="SAM" id="SignalP"/>
    </source>
</evidence>
<feature type="chain" id="PRO_5002532997" evidence="1">
    <location>
        <begin position="25"/>
        <end position="245"/>
    </location>
</feature>
<proteinExistence type="predicted"/>
<sequence length="245" mass="26674">MLRKILLFVGVVVGAFMSVTPVDASIVTIEKTGEVTFNVLSAESENSEEDGGEIKVTDSSVEIGEADMPISLSKKDGKYFLSIASKDGEKSFDVTGSQDRILEIEERPSVKKIGISILNNQFVIEQRGIKAVTSYQINVEPKMSKITILTPTGYKFLSVLPSDAMNILLRSNTISSSGNNASVEILEDGKGNLYYGISGTKKVGIKDMYMFDAPVSAKISAVNGEVMEIDEPIWLKILNLFTLET</sequence>
<gene>
    <name evidence="2" type="ORF">US95_C0063G0012</name>
</gene>
<organism evidence="2 3">
    <name type="scientific">Candidatus Woesebacteria bacterium GW2011_GWB1_38_5</name>
    <dbReference type="NCBI Taxonomy" id="1618568"/>
    <lineage>
        <taxon>Bacteria</taxon>
        <taxon>Candidatus Woeseibacteriota</taxon>
    </lineage>
</organism>